<evidence type="ECO:0000313" key="1">
    <source>
        <dbReference type="EMBL" id="KAF9603707.1"/>
    </source>
</evidence>
<dbReference type="EMBL" id="JADFTS010000006">
    <property type="protein sequence ID" value="KAF9603707.1"/>
    <property type="molecule type" value="Genomic_DNA"/>
</dbReference>
<accession>A0A835HSN4</accession>
<comment type="caution">
    <text evidence="1">The sequence shown here is derived from an EMBL/GenBank/DDBJ whole genome shotgun (WGS) entry which is preliminary data.</text>
</comment>
<gene>
    <name evidence="1" type="ORF">IFM89_037470</name>
</gene>
<organism evidence="1 2">
    <name type="scientific">Coptis chinensis</name>
    <dbReference type="NCBI Taxonomy" id="261450"/>
    <lineage>
        <taxon>Eukaryota</taxon>
        <taxon>Viridiplantae</taxon>
        <taxon>Streptophyta</taxon>
        <taxon>Embryophyta</taxon>
        <taxon>Tracheophyta</taxon>
        <taxon>Spermatophyta</taxon>
        <taxon>Magnoliopsida</taxon>
        <taxon>Ranunculales</taxon>
        <taxon>Ranunculaceae</taxon>
        <taxon>Coptidoideae</taxon>
        <taxon>Coptis</taxon>
    </lineage>
</organism>
<sequence length="90" mass="10054">MSGVSWTDPMVEEADLMFLEEKDRVKAPSSSSSSSYIQGILRSKSFSRRIRKLTCVVRVEVVTIQGLPSSMDRRYLSVCVRKEGIKPGAV</sequence>
<dbReference type="AlphaFoldDB" id="A0A835HSN4"/>
<proteinExistence type="predicted"/>
<dbReference type="Proteomes" id="UP000631114">
    <property type="component" value="Unassembled WGS sequence"/>
</dbReference>
<name>A0A835HSN4_9MAGN</name>
<protein>
    <submittedName>
        <fullName evidence="1">Uncharacterized protein</fullName>
    </submittedName>
</protein>
<reference evidence="1 2" key="1">
    <citation type="submission" date="2020-10" db="EMBL/GenBank/DDBJ databases">
        <title>The Coptis chinensis genome and diversification of protoberbering-type alkaloids.</title>
        <authorList>
            <person name="Wang B."/>
            <person name="Shu S."/>
            <person name="Song C."/>
            <person name="Liu Y."/>
        </authorList>
    </citation>
    <scope>NUCLEOTIDE SEQUENCE [LARGE SCALE GENOMIC DNA]</scope>
    <source>
        <strain evidence="1">HL-2020</strain>
        <tissue evidence="1">Leaf</tissue>
    </source>
</reference>
<evidence type="ECO:0000313" key="2">
    <source>
        <dbReference type="Proteomes" id="UP000631114"/>
    </source>
</evidence>
<keyword evidence="2" id="KW-1185">Reference proteome</keyword>